<accession>A0A5C1AFD1</accession>
<proteinExistence type="inferred from homology"/>
<dbReference type="Gene3D" id="3.40.50.1110">
    <property type="entry name" value="SGNH hydrolase"/>
    <property type="match status" value="1"/>
</dbReference>
<evidence type="ECO:0000256" key="2">
    <source>
        <dbReference type="SAM" id="SignalP"/>
    </source>
</evidence>
<dbReference type="PANTHER" id="PTHR11852">
    <property type="entry name" value="PLATELET-ACTIVATING FACTOR ACETYLHYDROLASE"/>
    <property type="match status" value="1"/>
</dbReference>
<dbReference type="Pfam" id="PF13472">
    <property type="entry name" value="Lipase_GDSL_2"/>
    <property type="match status" value="1"/>
</dbReference>
<dbReference type="InterPro" id="IPR013830">
    <property type="entry name" value="SGNH_hydro"/>
</dbReference>
<dbReference type="Proteomes" id="UP000324974">
    <property type="component" value="Chromosome"/>
</dbReference>
<reference evidence="5" key="1">
    <citation type="submission" date="2019-08" db="EMBL/GenBank/DDBJ databases">
        <title>Limnoglobus roseus gen. nov., sp. nov., a novel freshwater planctomycete with a giant genome from the family Gemmataceae.</title>
        <authorList>
            <person name="Kulichevskaya I.S."/>
            <person name="Naumoff D.G."/>
            <person name="Miroshnikov K."/>
            <person name="Ivanova A."/>
            <person name="Philippov D.A."/>
            <person name="Hakobyan A."/>
            <person name="Rijpstra I.C."/>
            <person name="Sinninghe Damste J.S."/>
            <person name="Liesack W."/>
            <person name="Dedysh S.N."/>
        </authorList>
    </citation>
    <scope>NUCLEOTIDE SEQUENCE [LARGE SCALE GENOMIC DNA]</scope>
    <source>
        <strain evidence="5">PX52</strain>
    </source>
</reference>
<dbReference type="AlphaFoldDB" id="A0A5C1AFD1"/>
<evidence type="ECO:0000313" key="4">
    <source>
        <dbReference type="EMBL" id="QEL17275.1"/>
    </source>
</evidence>
<dbReference type="KEGG" id="lrs:PX52LOC_04258"/>
<dbReference type="RefSeq" id="WP_149111908.1">
    <property type="nucleotide sequence ID" value="NZ_CP042425.1"/>
</dbReference>
<keyword evidence="2" id="KW-0732">Signal</keyword>
<feature type="domain" description="SGNH hydrolase-type esterase" evidence="3">
    <location>
        <begin position="68"/>
        <end position="245"/>
    </location>
</feature>
<dbReference type="EMBL" id="CP042425">
    <property type="protein sequence ID" value="QEL17275.1"/>
    <property type="molecule type" value="Genomic_DNA"/>
</dbReference>
<comment type="similarity">
    <text evidence="1">Belongs to the 'GDSL' lipolytic enzyme family. Platelet-activating factor acetylhydrolase IB beta/gamma subunits subfamily.</text>
</comment>
<feature type="signal peptide" evidence="2">
    <location>
        <begin position="1"/>
        <end position="28"/>
    </location>
</feature>
<name>A0A5C1AFD1_9BACT</name>
<organism evidence="4 5">
    <name type="scientific">Limnoglobus roseus</name>
    <dbReference type="NCBI Taxonomy" id="2598579"/>
    <lineage>
        <taxon>Bacteria</taxon>
        <taxon>Pseudomonadati</taxon>
        <taxon>Planctomycetota</taxon>
        <taxon>Planctomycetia</taxon>
        <taxon>Gemmatales</taxon>
        <taxon>Gemmataceae</taxon>
        <taxon>Limnoglobus</taxon>
    </lineage>
</organism>
<evidence type="ECO:0000259" key="3">
    <source>
        <dbReference type="Pfam" id="PF13472"/>
    </source>
</evidence>
<sequence>MFAFHRRPALALFAAAVSLLTLRTSGLAQDSPAKPNDAVKPVPRDANWMKRHQSFLDRAKKGPVDVLFVGDSITQGWEGNGKKVWAEKFEKWTPANFGIGGDRTQHVLWRITEGKELDGVDPKVIVMMIGTNNFSSNTPDEVAAGVKAILDEFHKQKPKAKVLLLGVFPRSAKPGKELNEKGVTMVAKDELQPKTKLVNDLLAKFDDGKAVKYLDIGDKFLDDKGGLAKKTMPDFLHLSEPAYAIWADAIAKPVEELLKK</sequence>
<dbReference type="PANTHER" id="PTHR11852:SF0">
    <property type="entry name" value="PLATELET-ACTIVATING FACTOR ACETYLHYDROLASE IB SUBUNIT BETA HOMOLOG"/>
    <property type="match status" value="1"/>
</dbReference>
<feature type="chain" id="PRO_5022784095" evidence="2">
    <location>
        <begin position="29"/>
        <end position="260"/>
    </location>
</feature>
<dbReference type="InterPro" id="IPR036514">
    <property type="entry name" value="SGNH_hydro_sf"/>
</dbReference>
<evidence type="ECO:0000256" key="1">
    <source>
        <dbReference type="ARBA" id="ARBA00038184"/>
    </source>
</evidence>
<dbReference type="GO" id="GO:0016788">
    <property type="term" value="F:hydrolase activity, acting on ester bonds"/>
    <property type="evidence" value="ECO:0007669"/>
    <property type="project" value="UniProtKB-ARBA"/>
</dbReference>
<evidence type="ECO:0000313" key="5">
    <source>
        <dbReference type="Proteomes" id="UP000324974"/>
    </source>
</evidence>
<dbReference type="OrthoDB" id="2513075at2"/>
<protein>
    <submittedName>
        <fullName evidence="4">Putative carbohydrate esterase</fullName>
    </submittedName>
</protein>
<dbReference type="SUPFAM" id="SSF52266">
    <property type="entry name" value="SGNH hydrolase"/>
    <property type="match status" value="1"/>
</dbReference>
<gene>
    <name evidence="4" type="ORF">PX52LOC_04258</name>
</gene>
<keyword evidence="5" id="KW-1185">Reference proteome</keyword>